<dbReference type="InterPro" id="IPR019775">
    <property type="entry name" value="WD40_repeat_CS"/>
</dbReference>
<keyword evidence="1 3" id="KW-0853">WD repeat</keyword>
<dbReference type="SMART" id="SM00320">
    <property type="entry name" value="WD40"/>
    <property type="match status" value="2"/>
</dbReference>
<dbReference type="InterPro" id="IPR056884">
    <property type="entry name" value="NPHP3-like_N"/>
</dbReference>
<dbReference type="Pfam" id="PF00400">
    <property type="entry name" value="WD40"/>
    <property type="match status" value="2"/>
</dbReference>
<evidence type="ECO:0000256" key="4">
    <source>
        <dbReference type="SAM" id="MobiDB-lite"/>
    </source>
</evidence>
<sequence length="901" mass="101022">MPYCAFIRKLKRCKLFRRAPSPTPKETQDEIKPGSSVDSVIPNPEPKIEPKPPTISNGFWSECSSTLRTLVDCIYPGVLSPLGPVMKTFLEFIESMEEIPDIDEDYNDLVKGLSEAVDVLKPKLNNPNYDNFSASIGQIIKSITVNIEKIKAERSCTIGRRYVESRNHHSEIRRCWAKVNGMLLQLNLQLNAEAFEIAQRKEVDKLLKHLNPSTLALYRSEPGGIIRQYCTKDTRETVFQQLDDWSNTSGSHLFWMNGMAGTGKTTIAYTYAKVLSERQTPVICFFCSRVDPTCRNARHIIPTLVHQLTRLSDAFRNRLGNLLRNNPLHASLTSIPHQFENLLEAPFKGIEDQVPEGIVVIIDALDECDNLDSDFQLVKLFLDHLVKCAEGLPLKFLITSRPEPWIHDIIEPVYDKLGKHPMSLHDIAKKSVKEDIRLYLEQELASMSLPDEQLMHLVDQCDSLFLYAATLVRYIRPGGSSVLSARRLSNMLQLAVTPRSTIHAVIDELYNLVLRNALGGDLDPGEIDDVKVVLDIVVCANEPISVKTIAALSGLRDNEEGIEYITFALNRLRSVIYISQDNLVSVFHASFPEFMFDRGRAGESFYCSRVERNHLMAKQCFGLMRELRFNICQLDSSYAADKDTVTQSRVDSTIKPTLWYACRYWAAHLEQTTHGDLRSELKSFLSQRLLFWMEVLNLKGGIALGGDVLLRASLWLMKLIISTDADLTSLAEDARNFVTSFAANTVSISTPHIYTSLLPFCPRSSSILKYYRAHFQGLAEPDQHAMRVREVAALASWKREAKVSSVAYSHDGTKIAFGCLDGTVGVQSSYDGTSILDLSAHDKPVWSVAFSPPNKLGKSAYVASGSDDGTIRIWNVLDGAVRSVCRPPPCLAQQTLAKSNP</sequence>
<protein>
    <submittedName>
        <fullName evidence="6">Vegetative incompatibility protein HET-E-1, putative</fullName>
    </submittedName>
</protein>
<dbReference type="AlphaFoldDB" id="X8JAU9"/>
<feature type="repeat" description="WD" evidence="3">
    <location>
        <begin position="838"/>
        <end position="884"/>
    </location>
</feature>
<evidence type="ECO:0000313" key="7">
    <source>
        <dbReference type="Proteomes" id="UP000030108"/>
    </source>
</evidence>
<dbReference type="PROSITE" id="PS50294">
    <property type="entry name" value="WD_REPEATS_REGION"/>
    <property type="match status" value="1"/>
</dbReference>
<dbReference type="SUPFAM" id="SSF50978">
    <property type="entry name" value="WD40 repeat-like"/>
    <property type="match status" value="1"/>
</dbReference>
<dbReference type="InterPro" id="IPR036322">
    <property type="entry name" value="WD40_repeat_dom_sf"/>
</dbReference>
<dbReference type="Pfam" id="PF24883">
    <property type="entry name" value="NPHP3_N"/>
    <property type="match status" value="1"/>
</dbReference>
<dbReference type="InterPro" id="IPR015943">
    <property type="entry name" value="WD40/YVTN_repeat-like_dom_sf"/>
</dbReference>
<name>X8JAU9_9AGAM</name>
<feature type="domain" description="Nephrocystin 3-like N-terminal" evidence="5">
    <location>
        <begin position="241"/>
        <end position="401"/>
    </location>
</feature>
<dbReference type="EMBL" id="JATN01000319">
    <property type="protein sequence ID" value="EUC60401.1"/>
    <property type="molecule type" value="Genomic_DNA"/>
</dbReference>
<dbReference type="PROSITE" id="PS50082">
    <property type="entry name" value="WD_REPEATS_2"/>
    <property type="match status" value="1"/>
</dbReference>
<feature type="region of interest" description="Disordered" evidence="4">
    <location>
        <begin position="18"/>
        <end position="53"/>
    </location>
</feature>
<organism evidence="6 7">
    <name type="scientific">Rhizoctonia solani AG-3 Rhs1AP</name>
    <dbReference type="NCBI Taxonomy" id="1086054"/>
    <lineage>
        <taxon>Eukaryota</taxon>
        <taxon>Fungi</taxon>
        <taxon>Dikarya</taxon>
        <taxon>Basidiomycota</taxon>
        <taxon>Agaricomycotina</taxon>
        <taxon>Agaricomycetes</taxon>
        <taxon>Cantharellales</taxon>
        <taxon>Ceratobasidiaceae</taxon>
        <taxon>Rhizoctonia</taxon>
    </lineage>
</organism>
<comment type="caution">
    <text evidence="6">The sequence shown here is derived from an EMBL/GenBank/DDBJ whole genome shotgun (WGS) entry which is preliminary data.</text>
</comment>
<keyword evidence="2" id="KW-0677">Repeat</keyword>
<dbReference type="SUPFAM" id="SSF52540">
    <property type="entry name" value="P-loop containing nucleoside triphosphate hydrolases"/>
    <property type="match status" value="1"/>
</dbReference>
<dbReference type="Gene3D" id="2.130.10.10">
    <property type="entry name" value="YVTN repeat-like/Quinoprotein amine dehydrogenase"/>
    <property type="match status" value="1"/>
</dbReference>
<proteinExistence type="predicted"/>
<dbReference type="PROSITE" id="PS00678">
    <property type="entry name" value="WD_REPEATS_1"/>
    <property type="match status" value="1"/>
</dbReference>
<dbReference type="OrthoDB" id="3267051at2759"/>
<dbReference type="Gene3D" id="3.40.50.300">
    <property type="entry name" value="P-loop containing nucleotide triphosphate hydrolases"/>
    <property type="match status" value="1"/>
</dbReference>
<dbReference type="InterPro" id="IPR027417">
    <property type="entry name" value="P-loop_NTPase"/>
</dbReference>
<dbReference type="PANTHER" id="PTHR10039:SF17">
    <property type="entry name" value="FUNGAL STAND N-TERMINAL GOODBYE DOMAIN-CONTAINING PROTEIN-RELATED"/>
    <property type="match status" value="1"/>
</dbReference>
<evidence type="ECO:0000256" key="1">
    <source>
        <dbReference type="ARBA" id="ARBA00022574"/>
    </source>
</evidence>
<reference evidence="7" key="1">
    <citation type="journal article" date="2014" name="Genome Announc.">
        <title>Draft genome sequence of the plant-pathogenic soil fungus Rhizoctonia solani anastomosis group 3 strain Rhs1AP.</title>
        <authorList>
            <person name="Cubeta M.A."/>
            <person name="Thomas E."/>
            <person name="Dean R.A."/>
            <person name="Jabaji S."/>
            <person name="Neate S.M."/>
            <person name="Tavantzis S."/>
            <person name="Toda T."/>
            <person name="Vilgalys R."/>
            <person name="Bharathan N."/>
            <person name="Fedorova-Abrams N."/>
            <person name="Pakala S.B."/>
            <person name="Pakala S.M."/>
            <person name="Zafar N."/>
            <person name="Joardar V."/>
            <person name="Losada L."/>
            <person name="Nierman W.C."/>
        </authorList>
    </citation>
    <scope>NUCLEOTIDE SEQUENCE [LARGE SCALE GENOMIC DNA]</scope>
    <source>
        <strain evidence="7">AG-3</strain>
    </source>
</reference>
<evidence type="ECO:0000259" key="5">
    <source>
        <dbReference type="Pfam" id="PF24883"/>
    </source>
</evidence>
<accession>X8JAU9</accession>
<dbReference type="Proteomes" id="UP000030108">
    <property type="component" value="Unassembled WGS sequence"/>
</dbReference>
<evidence type="ECO:0000256" key="2">
    <source>
        <dbReference type="ARBA" id="ARBA00022737"/>
    </source>
</evidence>
<evidence type="ECO:0000256" key="3">
    <source>
        <dbReference type="PROSITE-ProRule" id="PRU00221"/>
    </source>
</evidence>
<evidence type="ECO:0000313" key="6">
    <source>
        <dbReference type="EMBL" id="EUC60401.1"/>
    </source>
</evidence>
<dbReference type="PANTHER" id="PTHR10039">
    <property type="entry name" value="AMELOGENIN"/>
    <property type="match status" value="1"/>
</dbReference>
<gene>
    <name evidence="6" type="ORF">RSOL_340360</name>
</gene>
<dbReference type="InterPro" id="IPR001680">
    <property type="entry name" value="WD40_rpt"/>
</dbReference>